<feature type="region of interest" description="Disordered" evidence="1">
    <location>
        <begin position="1387"/>
        <end position="1438"/>
    </location>
</feature>
<dbReference type="CTD" id="6949"/>
<feature type="compositionally biased region" description="Basic residues" evidence="1">
    <location>
        <begin position="1537"/>
        <end position="1553"/>
    </location>
</feature>
<feature type="compositionally biased region" description="Polar residues" evidence="1">
    <location>
        <begin position="486"/>
        <end position="497"/>
    </location>
</feature>
<dbReference type="GO" id="GO:0042790">
    <property type="term" value="P:nucleolar large rRNA transcription by RNA polymerase I"/>
    <property type="evidence" value="ECO:0007669"/>
    <property type="project" value="TreeGrafter"/>
</dbReference>
<feature type="compositionally biased region" description="Basic residues" evidence="1">
    <location>
        <begin position="1307"/>
        <end position="1324"/>
    </location>
</feature>
<evidence type="ECO:0000313" key="3">
    <source>
        <dbReference type="RefSeq" id="XP_033783287.1"/>
    </source>
</evidence>
<name>A0A6P8P2T1_GEOSA</name>
<dbReference type="RefSeq" id="XP_033783287.1">
    <property type="nucleotide sequence ID" value="XM_033927396.1"/>
</dbReference>
<feature type="compositionally biased region" description="Polar residues" evidence="1">
    <location>
        <begin position="437"/>
        <end position="452"/>
    </location>
</feature>
<dbReference type="GO" id="GO:0003723">
    <property type="term" value="F:RNA binding"/>
    <property type="evidence" value="ECO:0007669"/>
    <property type="project" value="TreeGrafter"/>
</dbReference>
<evidence type="ECO:0000256" key="1">
    <source>
        <dbReference type="SAM" id="MobiDB-lite"/>
    </source>
</evidence>
<dbReference type="Proteomes" id="UP000515159">
    <property type="component" value="Chromosome 18"/>
</dbReference>
<protein>
    <submittedName>
        <fullName evidence="3">Treacle protein isoform X9</fullName>
    </submittedName>
</protein>
<feature type="compositionally biased region" description="Polar residues" evidence="1">
    <location>
        <begin position="238"/>
        <end position="255"/>
    </location>
</feature>
<dbReference type="GO" id="GO:0005730">
    <property type="term" value="C:nucleolus"/>
    <property type="evidence" value="ECO:0007669"/>
    <property type="project" value="TreeGrafter"/>
</dbReference>
<dbReference type="GeneID" id="117351697"/>
<feature type="compositionally biased region" description="Polar residues" evidence="1">
    <location>
        <begin position="148"/>
        <end position="158"/>
    </location>
</feature>
<feature type="compositionally biased region" description="Acidic residues" evidence="1">
    <location>
        <begin position="645"/>
        <end position="658"/>
    </location>
</feature>
<feature type="compositionally biased region" description="Polar residues" evidence="1">
    <location>
        <begin position="858"/>
        <end position="874"/>
    </location>
</feature>
<dbReference type="PANTHER" id="PTHR20787">
    <property type="entry name" value="TREACLE"/>
    <property type="match status" value="1"/>
</dbReference>
<organism evidence="2 3">
    <name type="scientific">Geotrypetes seraphini</name>
    <name type="common">Gaboon caecilian</name>
    <name type="synonym">Caecilia seraphini</name>
    <dbReference type="NCBI Taxonomy" id="260995"/>
    <lineage>
        <taxon>Eukaryota</taxon>
        <taxon>Metazoa</taxon>
        <taxon>Chordata</taxon>
        <taxon>Craniata</taxon>
        <taxon>Vertebrata</taxon>
        <taxon>Euteleostomi</taxon>
        <taxon>Amphibia</taxon>
        <taxon>Gymnophiona</taxon>
        <taxon>Geotrypetes</taxon>
    </lineage>
</organism>
<dbReference type="PROSITE" id="PS50896">
    <property type="entry name" value="LISH"/>
    <property type="match status" value="1"/>
</dbReference>
<feature type="region of interest" description="Disordered" evidence="1">
    <location>
        <begin position="1500"/>
        <end position="1572"/>
    </location>
</feature>
<dbReference type="PANTHER" id="PTHR20787:SF10">
    <property type="entry name" value="TREACLE PROTEIN"/>
    <property type="match status" value="1"/>
</dbReference>
<feature type="compositionally biased region" description="Low complexity" evidence="1">
    <location>
        <begin position="1102"/>
        <end position="1131"/>
    </location>
</feature>
<feature type="compositionally biased region" description="Low complexity" evidence="1">
    <location>
        <begin position="1289"/>
        <end position="1298"/>
    </location>
</feature>
<proteinExistence type="predicted"/>
<feature type="compositionally biased region" description="Basic and acidic residues" evidence="1">
    <location>
        <begin position="105"/>
        <end position="117"/>
    </location>
</feature>
<feature type="compositionally biased region" description="Low complexity" evidence="1">
    <location>
        <begin position="220"/>
        <end position="229"/>
    </location>
</feature>
<feature type="compositionally biased region" description="Polar residues" evidence="1">
    <location>
        <begin position="760"/>
        <end position="781"/>
    </location>
</feature>
<feature type="compositionally biased region" description="Polar residues" evidence="1">
    <location>
        <begin position="178"/>
        <end position="192"/>
    </location>
</feature>
<feature type="compositionally biased region" description="Acidic residues" evidence="1">
    <location>
        <begin position="385"/>
        <end position="395"/>
    </location>
</feature>
<dbReference type="InterPro" id="IPR006594">
    <property type="entry name" value="LisH"/>
</dbReference>
<feature type="region of interest" description="Disordered" evidence="1">
    <location>
        <begin position="77"/>
        <end position="1037"/>
    </location>
</feature>
<feature type="compositionally biased region" description="Polar residues" evidence="1">
    <location>
        <begin position="1016"/>
        <end position="1027"/>
    </location>
</feature>
<feature type="compositionally biased region" description="Acidic residues" evidence="1">
    <location>
        <begin position="1506"/>
        <end position="1522"/>
    </location>
</feature>
<sequence length="1572" mass="163042">MASTSSQKELLALIYQHLVQVGCKKAAKQLEQQSDQNIVSSLTVSLLDIYTDWKKTSSPTVSFQDIYKEWINSSGNAKKRKASDIPEDLQPKKLRVSDPASSSESSEKDERDDEMVKPFHTNSTAMVGREKGARKEKNVVKNVGSAGNIANSKGSQKKASAIMAKPASPAKSVPSKPETPTKTTGIAKQANKQSERNDSSESEDEAPEFKLTQIPVKAAESSSETVSSEGSEEEEIPVSQNTPAAKATLKTSQAKSMLPKSISATPVSSKTAQEKASSQKPGRAAPNQVKAETGKVTSPAKAARIQKTEVSESSNSDESEEEEAAKQVKASPPKNSLAVPVSMKSARGKVSTPAPPTKSAAATPNQVKGGMGKIVTQPAKSSSDSTDDSDSEEETQVPKPTAKAANSKTLQANAKAVKNIPATPLSSKVAQGKVPSPASSTKLASAAPSQAKSGVGKILTPAKAAGIQNGESSESSDSSSEEETQQPKAANSKTLQANAKAVKSIPTSPLSNKIAQGKVSSPASGTRLGSAIPSQAKSDIEKVMTPAKAAGIQKGESSESSDGSSEEETQQPKSTAKAANYKTLQANAKAVKNIPATPLSSKVAQGKVPSPASGTKLASPTPSQAKSGVGKIVTPAKDAGIQNEESSESSDSSSEEETQQPKPTAKAANYKTLQANAKAVKNIPATPLSSKIAQGKVPASGTKLAPATPSQARSGVGKVVTPAKAAGIQNGESSESSDSSSEEEAQQPQQANAALGKNLPATSVSRKSAQRKVSTPAQGTKSADLAKAGQRKAVTLAEAVRIVTQPPESFSESSDISESEEDTQPRPAAVSKTSQAKATAVKNIPATPLSSKVAPGPKSTSATPNQAKARTGNTVIPEKAAAIPKLEISDSSDSSDSKYEALQAKAVPVKNALTAPVSIKSTQGKAATPVPSTKPPATRLNQAKASSGQATTPAKAAKTVTVSLDSSSSDSSSSEEEIQKPRPAAKVAVSKTSQAKATEVKNIPATPLSSKVAPGTKSTSATPNQAKARTGHAVIPEKAAAIPKLEISDSSASSDSECEALQAKAVPVKNALTAPVSIKSTQGKAATPVPSMKPPATRLNQAKASSGKATTPAKAAKTVTVSLDSSSSDSSSSEEEIQKPKLATNAELSKKLQAKNILATSTFSKGPRGKVPSLAADTKLASATPNQVKAETGKVVTPAKAAGIEKGESSVSSDSSDSEEEEAAQKLKPSPKPWQVKSAPGKNSLSAPVSNKLAKGKISAAATPNLAKAGQRKVVTSAKAAGIVTQTQESSSDSSDVSNSDEEFQKKSKPLKVPVRRGVKRKARHSADSSALDTERKKKPLELSPKIIGDPLKNDKKASAKKKTSNEESSFILDTAKGKNFQQKAKKLATPSAENVLANSTSEAKPVKSKGVSLHPFSTTAKQQKTSENLATSARPLMPFSAQKDTEVFTIAKSFDNTSDLDPTQTLLLAISPLTKNATTRHPKFTPGRLQNLNLRTASAMKDSGEASEEDVSEAETSDTDTEMPPHSETITLTSKSFRRSGKKKDKKKKTKRISTTGLQEPAPSLRLKKKR</sequence>
<reference evidence="3" key="1">
    <citation type="submission" date="2025-08" db="UniProtKB">
        <authorList>
            <consortium name="RefSeq"/>
        </authorList>
    </citation>
    <scope>IDENTIFICATION</scope>
</reference>
<gene>
    <name evidence="3" type="primary">TCOF1</name>
</gene>
<feature type="compositionally biased region" description="Polar residues" evidence="1">
    <location>
        <begin position="1416"/>
        <end position="1432"/>
    </location>
</feature>
<feature type="compositionally biased region" description="Polar residues" evidence="1">
    <location>
        <begin position="612"/>
        <end position="626"/>
    </location>
</feature>
<accession>A0A6P8P2T1</accession>
<feature type="compositionally biased region" description="Low complexity" evidence="1">
    <location>
        <begin position="164"/>
        <end position="176"/>
    </location>
</feature>
<dbReference type="GO" id="GO:0097110">
    <property type="term" value="F:scaffold protein binding"/>
    <property type="evidence" value="ECO:0007669"/>
    <property type="project" value="TreeGrafter"/>
</dbReference>
<keyword evidence="2" id="KW-1185">Reference proteome</keyword>
<evidence type="ECO:0000313" key="2">
    <source>
        <dbReference type="Proteomes" id="UP000515159"/>
    </source>
</evidence>
<feature type="compositionally biased region" description="Polar residues" evidence="1">
    <location>
        <begin position="505"/>
        <end position="524"/>
    </location>
</feature>
<feature type="region of interest" description="Disordered" evidence="1">
    <location>
        <begin position="1282"/>
        <end position="1371"/>
    </location>
</feature>
<feature type="region of interest" description="Disordered" evidence="1">
    <location>
        <begin position="1072"/>
        <end position="1250"/>
    </location>
</feature>
<feature type="compositionally biased region" description="Basic and acidic residues" evidence="1">
    <location>
        <begin position="128"/>
        <end position="139"/>
    </location>
</feature>
<feature type="compositionally biased region" description="Low complexity" evidence="1">
    <location>
        <begin position="950"/>
        <end position="972"/>
    </location>
</feature>
<feature type="compositionally biased region" description="Polar residues" evidence="1">
    <location>
        <begin position="262"/>
        <end position="280"/>
    </location>
</feature>
<feature type="compositionally biased region" description="Polar residues" evidence="1">
    <location>
        <begin position="939"/>
        <end position="949"/>
    </location>
</feature>
<dbReference type="InterPro" id="IPR017859">
    <property type="entry name" value="Treacle"/>
</dbReference>